<reference evidence="7" key="1">
    <citation type="submission" date="2021-01" db="EMBL/GenBank/DDBJ databases">
        <authorList>
            <consortium name="Genoscope - CEA"/>
            <person name="William W."/>
        </authorList>
    </citation>
    <scope>NUCLEOTIDE SEQUENCE</scope>
</reference>
<evidence type="ECO:0000256" key="1">
    <source>
        <dbReference type="ARBA" id="ARBA00022723"/>
    </source>
</evidence>
<keyword evidence="3" id="KW-0862">Zinc</keyword>
<dbReference type="Pfam" id="PF13923">
    <property type="entry name" value="zf-C3HC4_2"/>
    <property type="match status" value="1"/>
</dbReference>
<dbReference type="PROSITE" id="PS50089">
    <property type="entry name" value="ZF_RING_2"/>
    <property type="match status" value="1"/>
</dbReference>
<protein>
    <recommendedName>
        <fullName evidence="6">RING-type domain-containing protein</fullName>
    </recommendedName>
</protein>
<gene>
    <name evidence="7" type="ORF">PPRIM_AZ9-3.1.T0260317</name>
</gene>
<keyword evidence="2 4" id="KW-0863">Zinc-finger</keyword>
<organism evidence="7 8">
    <name type="scientific">Paramecium primaurelia</name>
    <dbReference type="NCBI Taxonomy" id="5886"/>
    <lineage>
        <taxon>Eukaryota</taxon>
        <taxon>Sar</taxon>
        <taxon>Alveolata</taxon>
        <taxon>Ciliophora</taxon>
        <taxon>Intramacronucleata</taxon>
        <taxon>Oligohymenophorea</taxon>
        <taxon>Peniculida</taxon>
        <taxon>Parameciidae</taxon>
        <taxon>Paramecium</taxon>
    </lineage>
</organism>
<keyword evidence="8" id="KW-1185">Reference proteome</keyword>
<accession>A0A8S1KX58</accession>
<evidence type="ECO:0000259" key="6">
    <source>
        <dbReference type="PROSITE" id="PS50089"/>
    </source>
</evidence>
<dbReference type="InterPro" id="IPR017907">
    <property type="entry name" value="Znf_RING_CS"/>
</dbReference>
<keyword evidence="1" id="KW-0479">Metal-binding</keyword>
<evidence type="ECO:0000256" key="2">
    <source>
        <dbReference type="ARBA" id="ARBA00022771"/>
    </source>
</evidence>
<evidence type="ECO:0000313" key="7">
    <source>
        <dbReference type="EMBL" id="CAD8057982.1"/>
    </source>
</evidence>
<evidence type="ECO:0000256" key="5">
    <source>
        <dbReference type="SAM" id="Coils"/>
    </source>
</evidence>
<dbReference type="PROSITE" id="PS00518">
    <property type="entry name" value="ZF_RING_1"/>
    <property type="match status" value="1"/>
</dbReference>
<dbReference type="AlphaFoldDB" id="A0A8S1KX58"/>
<dbReference type="GO" id="GO:0008270">
    <property type="term" value="F:zinc ion binding"/>
    <property type="evidence" value="ECO:0007669"/>
    <property type="project" value="UniProtKB-KW"/>
</dbReference>
<proteinExistence type="predicted"/>
<keyword evidence="5" id="KW-0175">Coiled coil</keyword>
<evidence type="ECO:0000256" key="4">
    <source>
        <dbReference type="PROSITE-ProRule" id="PRU00175"/>
    </source>
</evidence>
<evidence type="ECO:0000313" key="8">
    <source>
        <dbReference type="Proteomes" id="UP000688137"/>
    </source>
</evidence>
<dbReference type="SMART" id="SM00184">
    <property type="entry name" value="RING"/>
    <property type="match status" value="1"/>
</dbReference>
<sequence>MQHQGDLMINADLIIKQLQCAVCINEFNNPFLTKCGHCFCYNCIEEVINRYHKCPLCNLDLNKTDIFKNNQINQIKCTFIFYIEIIDEQKKQQLNNKVNNVFGDQTTNSFLPDYKMISDMFKNAIQQMYNIYESKYIDAIDEFKARQQELKIDYTQKLETAKEDQVKEQITNNYKEALRQIENSFKQLKDYYAECVYKTLEQFKCEQIDILIQIVLPQQNTQFPWPFKVNNRISSIAEVILQYFDKKNDPIQNFDPSRLKIIFCKPQDLYKISQLVQKQDIDIISQQYQIYPMNSEIFLASLGQVKQGSIIVVISNINLKSSQPKECITYKFNKDKLVDYFSCQQCKIHWVCQTCKDFCHQGHQLSIYRQQVKPDWACCYCVSKGFCKALNKNNQ</sequence>
<dbReference type="EMBL" id="CAJJDM010000025">
    <property type="protein sequence ID" value="CAD8057982.1"/>
    <property type="molecule type" value="Genomic_DNA"/>
</dbReference>
<dbReference type="InterPro" id="IPR042755">
    <property type="entry name" value="COP1"/>
</dbReference>
<name>A0A8S1KX58_PARPR</name>
<dbReference type="Proteomes" id="UP000688137">
    <property type="component" value="Unassembled WGS sequence"/>
</dbReference>
<feature type="domain" description="RING-type" evidence="6">
    <location>
        <begin position="20"/>
        <end position="58"/>
    </location>
</feature>
<feature type="coiled-coil region" evidence="5">
    <location>
        <begin position="144"/>
        <end position="194"/>
    </location>
</feature>
<dbReference type="OMA" id="HQGDLMI"/>
<evidence type="ECO:0000256" key="3">
    <source>
        <dbReference type="ARBA" id="ARBA00022833"/>
    </source>
</evidence>
<dbReference type="PANTHER" id="PTHR44080">
    <property type="entry name" value="E3 UBIQUITIN-PROTEIN LIGASE COP1"/>
    <property type="match status" value="1"/>
</dbReference>
<dbReference type="InterPro" id="IPR001841">
    <property type="entry name" value="Znf_RING"/>
</dbReference>
<dbReference type="GO" id="GO:0061630">
    <property type="term" value="F:ubiquitin protein ligase activity"/>
    <property type="evidence" value="ECO:0007669"/>
    <property type="project" value="InterPro"/>
</dbReference>
<comment type="caution">
    <text evidence="7">The sequence shown here is derived from an EMBL/GenBank/DDBJ whole genome shotgun (WGS) entry which is preliminary data.</text>
</comment>